<proteinExistence type="predicted"/>
<comment type="caution">
    <text evidence="1">The sequence shown here is derived from an EMBL/GenBank/DDBJ whole genome shotgun (WGS) entry which is preliminary data.</text>
</comment>
<dbReference type="Proteomes" id="UP001060215">
    <property type="component" value="Chromosome 11"/>
</dbReference>
<organism evidence="1 2">
    <name type="scientific">Camellia lanceoleosa</name>
    <dbReference type="NCBI Taxonomy" id="1840588"/>
    <lineage>
        <taxon>Eukaryota</taxon>
        <taxon>Viridiplantae</taxon>
        <taxon>Streptophyta</taxon>
        <taxon>Embryophyta</taxon>
        <taxon>Tracheophyta</taxon>
        <taxon>Spermatophyta</taxon>
        <taxon>Magnoliopsida</taxon>
        <taxon>eudicotyledons</taxon>
        <taxon>Gunneridae</taxon>
        <taxon>Pentapetalae</taxon>
        <taxon>asterids</taxon>
        <taxon>Ericales</taxon>
        <taxon>Theaceae</taxon>
        <taxon>Camellia</taxon>
    </lineage>
</organism>
<keyword evidence="2" id="KW-1185">Reference proteome</keyword>
<reference evidence="1 2" key="1">
    <citation type="journal article" date="2022" name="Plant J.">
        <title>Chromosome-level genome of Camellia lanceoleosa provides a valuable resource for understanding genome evolution and self-incompatibility.</title>
        <authorList>
            <person name="Gong W."/>
            <person name="Xiao S."/>
            <person name="Wang L."/>
            <person name="Liao Z."/>
            <person name="Chang Y."/>
            <person name="Mo W."/>
            <person name="Hu G."/>
            <person name="Li W."/>
            <person name="Zhao G."/>
            <person name="Zhu H."/>
            <person name="Hu X."/>
            <person name="Ji K."/>
            <person name="Xiang X."/>
            <person name="Song Q."/>
            <person name="Yuan D."/>
            <person name="Jin S."/>
            <person name="Zhang L."/>
        </authorList>
    </citation>
    <scope>NUCLEOTIDE SEQUENCE [LARGE SCALE GENOMIC DNA]</scope>
    <source>
        <strain evidence="1">SQ_2022a</strain>
    </source>
</reference>
<gene>
    <name evidence="1" type="ORF">LOK49_LG15G02422</name>
</gene>
<evidence type="ECO:0000313" key="2">
    <source>
        <dbReference type="Proteomes" id="UP001060215"/>
    </source>
</evidence>
<protein>
    <submittedName>
        <fullName evidence="1">Protein yippee-like</fullName>
    </submittedName>
</protein>
<sequence length="117" mass="13339">MGRVYLTYFDQTPDTQFYLCRACQVHIALPQEFVDIFIDNELAGGVFRNVANVHTLSPEQDRRVGDRTLSDVYCNSCGNLLGVKFIEVASDDEAVTAGYFLLRREKLKKWNGQEIVD</sequence>
<accession>A0ACC0F5C7</accession>
<evidence type="ECO:0000313" key="1">
    <source>
        <dbReference type="EMBL" id="KAI7983740.1"/>
    </source>
</evidence>
<dbReference type="EMBL" id="CM045768">
    <property type="protein sequence ID" value="KAI7983740.1"/>
    <property type="molecule type" value="Genomic_DNA"/>
</dbReference>
<name>A0ACC0F5C7_9ERIC</name>